<reference evidence="1 2" key="1">
    <citation type="journal article" date="2018" name="Sci. Rep.">
        <title>Genomic signatures of local adaptation to the degree of environmental predictability in rotifers.</title>
        <authorList>
            <person name="Franch-Gras L."/>
            <person name="Hahn C."/>
            <person name="Garcia-Roger E.M."/>
            <person name="Carmona M.J."/>
            <person name="Serra M."/>
            <person name="Gomez A."/>
        </authorList>
    </citation>
    <scope>NUCLEOTIDE SEQUENCE [LARGE SCALE GENOMIC DNA]</scope>
    <source>
        <strain evidence="1">HYR1</strain>
    </source>
</reference>
<dbReference type="Proteomes" id="UP000276133">
    <property type="component" value="Unassembled WGS sequence"/>
</dbReference>
<organism evidence="1 2">
    <name type="scientific">Brachionus plicatilis</name>
    <name type="common">Marine rotifer</name>
    <name type="synonym">Brachionus muelleri</name>
    <dbReference type="NCBI Taxonomy" id="10195"/>
    <lineage>
        <taxon>Eukaryota</taxon>
        <taxon>Metazoa</taxon>
        <taxon>Spiralia</taxon>
        <taxon>Gnathifera</taxon>
        <taxon>Rotifera</taxon>
        <taxon>Eurotatoria</taxon>
        <taxon>Monogononta</taxon>
        <taxon>Pseudotrocha</taxon>
        <taxon>Ploima</taxon>
        <taxon>Brachionidae</taxon>
        <taxon>Brachionus</taxon>
    </lineage>
</organism>
<accession>A0A3M7SIZ9</accession>
<evidence type="ECO:0000313" key="2">
    <source>
        <dbReference type="Proteomes" id="UP000276133"/>
    </source>
</evidence>
<protein>
    <submittedName>
        <fullName evidence="1">Uncharacterized protein</fullName>
    </submittedName>
</protein>
<evidence type="ECO:0000313" key="1">
    <source>
        <dbReference type="EMBL" id="RNA35597.1"/>
    </source>
</evidence>
<proteinExistence type="predicted"/>
<gene>
    <name evidence="1" type="ORF">BpHYR1_024041</name>
</gene>
<keyword evidence="2" id="KW-1185">Reference proteome</keyword>
<comment type="caution">
    <text evidence="1">The sequence shown here is derived from an EMBL/GenBank/DDBJ whole genome shotgun (WGS) entry which is preliminary data.</text>
</comment>
<name>A0A3M7SIZ9_BRAPC</name>
<sequence length="178" mass="20697">MIIKACIMRKKKSLKLVLWTQNGATFKVASTTKFRLFNLSTNNEKPNFKSLLNKNFGNSNNKSCQILKNSFIILISIDVLRQFNTNAHILNLICQIFVLNKVLEAIFTFLRVQSFIQIFKAIFVTNLARLYTKFVIRRIPQKHFMLSFSAMIKAVKWHQSLDELAKWYPPPPRNTVGN</sequence>
<dbReference type="EMBL" id="REGN01001311">
    <property type="protein sequence ID" value="RNA35597.1"/>
    <property type="molecule type" value="Genomic_DNA"/>
</dbReference>
<dbReference type="AlphaFoldDB" id="A0A3M7SIZ9"/>